<feature type="transmembrane region" description="Helical" evidence="1">
    <location>
        <begin position="97"/>
        <end position="118"/>
    </location>
</feature>
<proteinExistence type="predicted"/>
<keyword evidence="3" id="KW-1185">Reference proteome</keyword>
<evidence type="ECO:0000256" key="1">
    <source>
        <dbReference type="SAM" id="Phobius"/>
    </source>
</evidence>
<protein>
    <submittedName>
        <fullName evidence="2">Uncharacterized protein</fullName>
    </submittedName>
</protein>
<gene>
    <name evidence="2" type="ORF">C9I28_00650</name>
</gene>
<keyword evidence="1" id="KW-1133">Transmembrane helix</keyword>
<evidence type="ECO:0000313" key="3">
    <source>
        <dbReference type="Proteomes" id="UP000240505"/>
    </source>
</evidence>
<dbReference type="AlphaFoldDB" id="A0A2R4C471"/>
<keyword evidence="1" id="KW-0472">Membrane</keyword>
<feature type="transmembrane region" description="Helical" evidence="1">
    <location>
        <begin position="169"/>
        <end position="198"/>
    </location>
</feature>
<sequence>MSPWHLLGCVTLMNLFGAGLAWALADDLVTPAAQGEAGRLALSAAALLTACQAAMCLLKPDRLAHALLLRAGLVLSLVWFFVCGILPLWWMDEVDLPVKWFVLLSLAVAGGAGAFLGARRFHARWLAFGEEALARHYDREQGLLDWDALTRQLAKRANARAPSLDRTRVAVTAAAVVFLLVAPGYVFGAAAAAVIAWGGLIAPGLGWSAALIGATLAQAAAVRRLQRRDGVLLAVLPQGMPRKRSRQGQRRR</sequence>
<dbReference type="EMBL" id="CP028324">
    <property type="protein sequence ID" value="AVR94380.1"/>
    <property type="molecule type" value="Genomic_DNA"/>
</dbReference>
<name>A0A2R4C471_9BURK</name>
<feature type="transmembrane region" description="Helical" evidence="1">
    <location>
        <begin position="39"/>
        <end position="58"/>
    </location>
</feature>
<organism evidence="2 3">
    <name type="scientific">Pseudoduganella armeniaca</name>
    <dbReference type="NCBI Taxonomy" id="2072590"/>
    <lineage>
        <taxon>Bacteria</taxon>
        <taxon>Pseudomonadati</taxon>
        <taxon>Pseudomonadota</taxon>
        <taxon>Betaproteobacteria</taxon>
        <taxon>Burkholderiales</taxon>
        <taxon>Oxalobacteraceae</taxon>
        <taxon>Telluria group</taxon>
        <taxon>Pseudoduganella</taxon>
    </lineage>
</organism>
<accession>A0A2R4C471</accession>
<feature type="transmembrane region" description="Helical" evidence="1">
    <location>
        <begin position="67"/>
        <end position="91"/>
    </location>
</feature>
<feature type="transmembrane region" description="Helical" evidence="1">
    <location>
        <begin position="204"/>
        <end position="222"/>
    </location>
</feature>
<dbReference type="KEGG" id="masz:C9I28_00650"/>
<keyword evidence="1" id="KW-0812">Transmembrane</keyword>
<reference evidence="2 3" key="1">
    <citation type="submission" date="2018-03" db="EMBL/GenBank/DDBJ databases">
        <title>Massilia armeniaca sp. nov., isolated from desert soil.</title>
        <authorList>
            <person name="Huang H."/>
            <person name="Ren M."/>
        </authorList>
    </citation>
    <scope>NUCLEOTIDE SEQUENCE [LARGE SCALE GENOMIC DNA]</scope>
    <source>
        <strain evidence="2 3">ZMN-3</strain>
    </source>
</reference>
<evidence type="ECO:0000313" key="2">
    <source>
        <dbReference type="EMBL" id="AVR94380.1"/>
    </source>
</evidence>
<dbReference type="Proteomes" id="UP000240505">
    <property type="component" value="Chromosome"/>
</dbReference>